<evidence type="ECO:0000313" key="20">
    <source>
        <dbReference type="Proteomes" id="UP001642483"/>
    </source>
</evidence>
<evidence type="ECO:0000256" key="14">
    <source>
        <dbReference type="ARBA" id="ARBA00023136"/>
    </source>
</evidence>
<keyword evidence="15" id="KW-0968">Cytoplasmic vesicle</keyword>
<evidence type="ECO:0000256" key="11">
    <source>
        <dbReference type="ARBA" id="ARBA00022989"/>
    </source>
</evidence>
<evidence type="ECO:0000256" key="3">
    <source>
        <dbReference type="ARBA" id="ARBA00004234"/>
    </source>
</evidence>
<reference evidence="19 20" key="1">
    <citation type="submission" date="2024-02" db="EMBL/GenBank/DDBJ databases">
        <authorList>
            <person name="Daric V."/>
            <person name="Darras S."/>
        </authorList>
    </citation>
    <scope>NUCLEOTIDE SEQUENCE [LARGE SCALE GENOMIC DNA]</scope>
</reference>
<sequence>MSNSAVRYKKLTRVYGGDTDGEVYSSLQFEKPEPKVPIKAIGIAFVLFLVGTVLIVIGALLLSGHIDAKYSDRTWPVLILGIITFLPGFYHLRIAYYAWRGYVGYSFEDIPDYND</sequence>
<evidence type="ECO:0000256" key="10">
    <source>
        <dbReference type="ARBA" id="ARBA00022753"/>
    </source>
</evidence>
<evidence type="ECO:0000256" key="18">
    <source>
        <dbReference type="SAM" id="Phobius"/>
    </source>
</evidence>
<keyword evidence="20" id="KW-1185">Reference proteome</keyword>
<dbReference type="PANTHER" id="PTHR15664">
    <property type="entry name" value="C20ORF30 PROTEIN"/>
    <property type="match status" value="1"/>
</dbReference>
<comment type="function">
    <text evidence="16">Involved in trafficking and recycling of synaptic vesicles.</text>
</comment>
<feature type="transmembrane region" description="Helical" evidence="18">
    <location>
        <begin position="40"/>
        <end position="62"/>
    </location>
</feature>
<organism evidence="19 20">
    <name type="scientific">Clavelina lepadiformis</name>
    <name type="common">Light-bulb sea squirt</name>
    <name type="synonym">Ascidia lepadiformis</name>
    <dbReference type="NCBI Taxonomy" id="159417"/>
    <lineage>
        <taxon>Eukaryota</taxon>
        <taxon>Metazoa</taxon>
        <taxon>Chordata</taxon>
        <taxon>Tunicata</taxon>
        <taxon>Ascidiacea</taxon>
        <taxon>Aplousobranchia</taxon>
        <taxon>Clavelinidae</taxon>
        <taxon>Clavelina</taxon>
    </lineage>
</organism>
<keyword evidence="10" id="KW-0967">Endosome</keyword>
<evidence type="ECO:0000256" key="8">
    <source>
        <dbReference type="ARBA" id="ARBA00007743"/>
    </source>
</evidence>
<dbReference type="Pfam" id="PF05915">
    <property type="entry name" value="TMEM_230_134"/>
    <property type="match status" value="1"/>
</dbReference>
<keyword evidence="9 18" id="KW-0812">Transmembrane</keyword>
<gene>
    <name evidence="19" type="ORF">CVLEPA_LOCUS1400</name>
</gene>
<accession>A0ABP0EY91</accession>
<evidence type="ECO:0000256" key="9">
    <source>
        <dbReference type="ARBA" id="ARBA00022692"/>
    </source>
</evidence>
<proteinExistence type="inferred from homology"/>
<keyword evidence="12" id="KW-0770">Synapse</keyword>
<evidence type="ECO:0000256" key="2">
    <source>
        <dbReference type="ARBA" id="ARBA00004172"/>
    </source>
</evidence>
<comment type="subcellular location">
    <subcellularLocation>
        <location evidence="5">Cytoplasmic vesicle</location>
        <location evidence="5">Autophagosome</location>
    </subcellularLocation>
    <subcellularLocation>
        <location evidence="3">Cytoplasmic vesicle</location>
        <location evidence="3">Secretory vesicle</location>
        <location evidence="3">Synaptic vesicle</location>
    </subcellularLocation>
    <subcellularLocation>
        <location evidence="4">Early endosome</location>
    </subcellularLocation>
    <subcellularLocation>
        <location evidence="6">Golgi apparatus</location>
        <location evidence="6">trans-Golgi network</location>
    </subcellularLocation>
    <subcellularLocation>
        <location evidence="7">Late endosome</location>
    </subcellularLocation>
    <subcellularLocation>
        <location evidence="1">Membrane</location>
        <topology evidence="1">Multi-pass membrane protein</topology>
    </subcellularLocation>
    <subcellularLocation>
        <location evidence="2">Recycling endosome</location>
    </subcellularLocation>
</comment>
<evidence type="ECO:0000256" key="6">
    <source>
        <dbReference type="ARBA" id="ARBA00004601"/>
    </source>
</evidence>
<comment type="caution">
    <text evidence="19">The sequence shown here is derived from an EMBL/GenBank/DDBJ whole genome shotgun (WGS) entry which is preliminary data.</text>
</comment>
<keyword evidence="14 18" id="KW-0472">Membrane</keyword>
<name>A0ABP0EY91_CLALP</name>
<evidence type="ECO:0000313" key="19">
    <source>
        <dbReference type="EMBL" id="CAK8672449.1"/>
    </source>
</evidence>
<comment type="similarity">
    <text evidence="8">Belongs to the TMEM134/TMEM230 family.</text>
</comment>
<dbReference type="Proteomes" id="UP001642483">
    <property type="component" value="Unassembled WGS sequence"/>
</dbReference>
<feature type="transmembrane region" description="Helical" evidence="18">
    <location>
        <begin position="74"/>
        <end position="92"/>
    </location>
</feature>
<dbReference type="PANTHER" id="PTHR15664:SF6">
    <property type="entry name" value="TRANSMEMBRANE PROTEIN 230"/>
    <property type="match status" value="1"/>
</dbReference>
<evidence type="ECO:0000256" key="15">
    <source>
        <dbReference type="ARBA" id="ARBA00023329"/>
    </source>
</evidence>
<dbReference type="EMBL" id="CAWYQH010000001">
    <property type="protein sequence ID" value="CAK8672449.1"/>
    <property type="molecule type" value="Genomic_DNA"/>
</dbReference>
<keyword evidence="13" id="KW-0333">Golgi apparatus</keyword>
<keyword evidence="11 18" id="KW-1133">Transmembrane helix</keyword>
<dbReference type="InterPro" id="IPR008590">
    <property type="entry name" value="TMEM_230/134"/>
</dbReference>
<dbReference type="InterPro" id="IPR044234">
    <property type="entry name" value="TMEM230"/>
</dbReference>
<evidence type="ECO:0000256" key="7">
    <source>
        <dbReference type="ARBA" id="ARBA00004603"/>
    </source>
</evidence>
<evidence type="ECO:0000256" key="1">
    <source>
        <dbReference type="ARBA" id="ARBA00004141"/>
    </source>
</evidence>
<protein>
    <recommendedName>
        <fullName evidence="17">Transmembrane protein 230</fullName>
    </recommendedName>
</protein>
<evidence type="ECO:0000256" key="13">
    <source>
        <dbReference type="ARBA" id="ARBA00023034"/>
    </source>
</evidence>
<evidence type="ECO:0000256" key="4">
    <source>
        <dbReference type="ARBA" id="ARBA00004412"/>
    </source>
</evidence>
<evidence type="ECO:0000256" key="17">
    <source>
        <dbReference type="ARBA" id="ARBA00024088"/>
    </source>
</evidence>
<evidence type="ECO:0000256" key="16">
    <source>
        <dbReference type="ARBA" id="ARBA00024003"/>
    </source>
</evidence>
<evidence type="ECO:0000256" key="5">
    <source>
        <dbReference type="ARBA" id="ARBA00004419"/>
    </source>
</evidence>
<evidence type="ECO:0000256" key="12">
    <source>
        <dbReference type="ARBA" id="ARBA00023018"/>
    </source>
</evidence>